<dbReference type="Gene3D" id="3.20.20.60">
    <property type="entry name" value="Phosphoenolpyruvate-binding domains"/>
    <property type="match status" value="1"/>
</dbReference>
<accession>A0AAD2D1W5</accession>
<evidence type="ECO:0000313" key="2">
    <source>
        <dbReference type="Proteomes" id="UP001295684"/>
    </source>
</evidence>
<proteinExistence type="predicted"/>
<dbReference type="AlphaFoldDB" id="A0AAD2D1W5"/>
<dbReference type="PROSITE" id="PS00161">
    <property type="entry name" value="ISOCITRATE_LYASE"/>
    <property type="match status" value="1"/>
</dbReference>
<dbReference type="PANTHER" id="PTHR42905">
    <property type="entry name" value="PHOSPHOENOLPYRUVATE CARBOXYLASE"/>
    <property type="match status" value="1"/>
</dbReference>
<gene>
    <name evidence="1" type="ORF">ECRASSUSDP1_LOCUS18396</name>
</gene>
<dbReference type="GO" id="GO:0016833">
    <property type="term" value="F:oxo-acid-lyase activity"/>
    <property type="evidence" value="ECO:0007669"/>
    <property type="project" value="UniProtKB-ARBA"/>
</dbReference>
<dbReference type="PANTHER" id="PTHR42905:SF5">
    <property type="entry name" value="CARBOXYVINYL-CARBOXYPHOSPHONATE PHOSPHORYLMUTASE, CHLOROPLASTIC"/>
    <property type="match status" value="1"/>
</dbReference>
<evidence type="ECO:0000313" key="1">
    <source>
        <dbReference type="EMBL" id="CAI2377015.1"/>
    </source>
</evidence>
<dbReference type="InterPro" id="IPR040442">
    <property type="entry name" value="Pyrv_kinase-like_dom_sf"/>
</dbReference>
<dbReference type="Proteomes" id="UP001295684">
    <property type="component" value="Unassembled WGS sequence"/>
</dbReference>
<dbReference type="CDD" id="cd00377">
    <property type="entry name" value="ICL_PEPM"/>
    <property type="match status" value="1"/>
</dbReference>
<keyword evidence="2" id="KW-1185">Reference proteome</keyword>
<sequence>MDSKSVMCPGAFNGLVGRIVASQGYECAYVSGGAVTTASGVPDIGLLPIDGFTKIISEVYHSSMLPIIADADTGFGEGEMVARTVWEYNKAGAAGLHIEDQVFPKRCGHLSGKTLVPSEDFVSKVKIAAEARDECSEGDFIICARTDARSVEGIESTIERAKLYIDAGADMIFPEGLASLEEFEQVAKELKEYSPKTYLLANMTEFGKTPIIDFEEFGKIGYDIVIYPVSTLRIAMKAVESFLSLLKEDGNVNASLENMLTRDSLYELCNYKPGKEWIYPSPTKKKEEEP</sequence>
<dbReference type="SUPFAM" id="SSF51621">
    <property type="entry name" value="Phosphoenolpyruvate/pyruvate domain"/>
    <property type="match status" value="1"/>
</dbReference>
<organism evidence="1 2">
    <name type="scientific">Euplotes crassus</name>
    <dbReference type="NCBI Taxonomy" id="5936"/>
    <lineage>
        <taxon>Eukaryota</taxon>
        <taxon>Sar</taxon>
        <taxon>Alveolata</taxon>
        <taxon>Ciliophora</taxon>
        <taxon>Intramacronucleata</taxon>
        <taxon>Spirotrichea</taxon>
        <taxon>Hypotrichia</taxon>
        <taxon>Euplotida</taxon>
        <taxon>Euplotidae</taxon>
        <taxon>Moneuplotes</taxon>
    </lineage>
</organism>
<dbReference type="EMBL" id="CAMPGE010018613">
    <property type="protein sequence ID" value="CAI2377015.1"/>
    <property type="molecule type" value="Genomic_DNA"/>
</dbReference>
<reference evidence="1" key="1">
    <citation type="submission" date="2023-07" db="EMBL/GenBank/DDBJ databases">
        <authorList>
            <consortium name="AG Swart"/>
            <person name="Singh M."/>
            <person name="Singh A."/>
            <person name="Seah K."/>
            <person name="Emmerich C."/>
        </authorList>
    </citation>
    <scope>NUCLEOTIDE SEQUENCE</scope>
    <source>
        <strain evidence="1">DP1</strain>
    </source>
</reference>
<dbReference type="InterPro" id="IPR039556">
    <property type="entry name" value="ICL/PEPM"/>
</dbReference>
<evidence type="ECO:0008006" key="3">
    <source>
        <dbReference type="Google" id="ProtNLM"/>
    </source>
</evidence>
<protein>
    <recommendedName>
        <fullName evidence="3">Methylisocitrate lyase</fullName>
    </recommendedName>
</protein>
<dbReference type="InterPro" id="IPR015813">
    <property type="entry name" value="Pyrv/PenolPyrv_kinase-like_dom"/>
</dbReference>
<name>A0AAD2D1W5_EUPCR</name>
<comment type="caution">
    <text evidence="1">The sequence shown here is derived from an EMBL/GenBank/DDBJ whole genome shotgun (WGS) entry which is preliminary data.</text>
</comment>
<dbReference type="Pfam" id="PF13714">
    <property type="entry name" value="PEP_mutase"/>
    <property type="match status" value="1"/>
</dbReference>
<dbReference type="InterPro" id="IPR018523">
    <property type="entry name" value="Isocitrate_lyase_ph_CS"/>
</dbReference>